<keyword evidence="3" id="KW-1185">Reference proteome</keyword>
<dbReference type="OrthoDB" id="9934826at2"/>
<organism evidence="2 3">
    <name type="scientific">Enhygromyxa salina</name>
    <dbReference type="NCBI Taxonomy" id="215803"/>
    <lineage>
        <taxon>Bacteria</taxon>
        <taxon>Pseudomonadati</taxon>
        <taxon>Myxococcota</taxon>
        <taxon>Polyangia</taxon>
        <taxon>Nannocystales</taxon>
        <taxon>Nannocystaceae</taxon>
        <taxon>Enhygromyxa</taxon>
    </lineage>
</organism>
<accession>A0A2S9XBH3</accession>
<reference evidence="2 3" key="1">
    <citation type="submission" date="2018-03" db="EMBL/GenBank/DDBJ databases">
        <title>Draft Genome Sequences of the Obligatory Marine Myxobacteria Enhygromyxa salina SWB005.</title>
        <authorList>
            <person name="Poehlein A."/>
            <person name="Moghaddam J.A."/>
            <person name="Harms H."/>
            <person name="Alanjari M."/>
            <person name="Koenig G.M."/>
            <person name="Daniel R."/>
            <person name="Schaeberle T.F."/>
        </authorList>
    </citation>
    <scope>NUCLEOTIDE SEQUENCE [LARGE SCALE GENOMIC DNA]</scope>
    <source>
        <strain evidence="2 3">SWB005</strain>
    </source>
</reference>
<dbReference type="AlphaFoldDB" id="A0A2S9XBH3"/>
<dbReference type="RefSeq" id="WP_106395856.1">
    <property type="nucleotide sequence ID" value="NZ_PVNK01000292.1"/>
</dbReference>
<feature type="compositionally biased region" description="Low complexity" evidence="1">
    <location>
        <begin position="64"/>
        <end position="74"/>
    </location>
</feature>
<protein>
    <submittedName>
        <fullName evidence="2">Uncharacterized protein</fullName>
    </submittedName>
</protein>
<dbReference type="EMBL" id="PVNK01000292">
    <property type="protein sequence ID" value="PRP90196.1"/>
    <property type="molecule type" value="Genomic_DNA"/>
</dbReference>
<sequence>MRVCPACDCHVLLLDPRCPHCEAPLPGTGSRALRVGASVGLGLTLAACLGRAEAAYGVPATMSDDFGPTTNGTDTDTEGEGECELPDDATPSGETALITIRNERDAAIFVTPYSSFTCNYGKVEIDVGGEPVLWDHAGTYAFACSSDLCGWSCSDGGAAGFIINPGAEAQVEWNGALWTETALPEACEAEYDDCVNPPGDTCEVRTLVEGDYTVRVNLSETCPVEDECMACTDGVCEVFFYEPSMGEISESFEVSATFPAGAEVTIE</sequence>
<evidence type="ECO:0000313" key="3">
    <source>
        <dbReference type="Proteomes" id="UP000237968"/>
    </source>
</evidence>
<gene>
    <name evidence="2" type="ORF">ENSA5_67180</name>
</gene>
<feature type="compositionally biased region" description="Acidic residues" evidence="1">
    <location>
        <begin position="75"/>
        <end position="87"/>
    </location>
</feature>
<feature type="region of interest" description="Disordered" evidence="1">
    <location>
        <begin position="64"/>
        <end position="91"/>
    </location>
</feature>
<proteinExistence type="predicted"/>
<evidence type="ECO:0000313" key="2">
    <source>
        <dbReference type="EMBL" id="PRP90196.1"/>
    </source>
</evidence>
<comment type="caution">
    <text evidence="2">The sequence shown here is derived from an EMBL/GenBank/DDBJ whole genome shotgun (WGS) entry which is preliminary data.</text>
</comment>
<dbReference type="Proteomes" id="UP000237968">
    <property type="component" value="Unassembled WGS sequence"/>
</dbReference>
<evidence type="ECO:0000256" key="1">
    <source>
        <dbReference type="SAM" id="MobiDB-lite"/>
    </source>
</evidence>
<name>A0A2S9XBH3_9BACT</name>